<proteinExistence type="predicted"/>
<feature type="compositionally biased region" description="Polar residues" evidence="2">
    <location>
        <begin position="494"/>
        <end position="504"/>
    </location>
</feature>
<accession>A0A370CF15</accession>
<keyword evidence="1" id="KW-0175">Coiled coil</keyword>
<name>A0A370CF15_9COXI</name>
<dbReference type="AlphaFoldDB" id="A0A370CF15"/>
<dbReference type="EMBL" id="NMOS02000035">
    <property type="protein sequence ID" value="RDH39832.1"/>
    <property type="molecule type" value="Genomic_DNA"/>
</dbReference>
<feature type="region of interest" description="Disordered" evidence="2">
    <location>
        <begin position="480"/>
        <end position="504"/>
    </location>
</feature>
<comment type="caution">
    <text evidence="3">The sequence shown here is derived from an EMBL/GenBank/DDBJ whole genome shotgun (WGS) entry which is preliminary data.</text>
</comment>
<protein>
    <submittedName>
        <fullName evidence="3">Uncharacterized protein</fullName>
    </submittedName>
</protein>
<evidence type="ECO:0000313" key="3">
    <source>
        <dbReference type="EMBL" id="RDH39832.1"/>
    </source>
</evidence>
<gene>
    <name evidence="3" type="ORF">CFE62_006970</name>
</gene>
<keyword evidence="4" id="KW-1185">Reference proteome</keyword>
<reference evidence="3 4" key="2">
    <citation type="journal article" date="2018" name="J. Invertebr. Pathol.">
        <title>'Candidatus Aquirickettsiella gammari' (Gammaproteobacteria: Legionellales: Coxiellaceae): A bacterial pathogen of the freshwater crustacean Gammarus fossarum (Malacostraca: Amphipoda).</title>
        <authorList>
            <person name="Bojko J."/>
            <person name="Dunn A.M."/>
            <person name="Stebbing P.D."/>
            <person name="van Aerle R."/>
            <person name="Bacela-Spychalska K."/>
            <person name="Bean T.P."/>
            <person name="Urrutia A."/>
            <person name="Stentiford G.D."/>
        </authorList>
    </citation>
    <scope>NUCLEOTIDE SEQUENCE [LARGE SCALE GENOMIC DNA]</scope>
    <source>
        <strain evidence="3">RA15029</strain>
    </source>
</reference>
<reference evidence="3 4" key="1">
    <citation type="journal article" date="2017" name="Int. J. Syst. Evol. Microbiol.">
        <title>Aquarickettsiella crustaci n. gen. n. sp. (Gammaproteobacteria: Legionellales: Coxiellaceae); a bacterial pathogen of the freshwater crustacean: Gammarus fossarum (Malacostraca: Amphipoda).</title>
        <authorList>
            <person name="Bojko J."/>
            <person name="Dunn A.M."/>
            <person name="Stebbing P.D."/>
            <person name="Van Aerle R."/>
            <person name="Bacela-Spychalska K."/>
            <person name="Bean T.P."/>
            <person name="Stentiford G.D."/>
        </authorList>
    </citation>
    <scope>NUCLEOTIDE SEQUENCE [LARGE SCALE GENOMIC DNA]</scope>
    <source>
        <strain evidence="3">RA15029</strain>
    </source>
</reference>
<evidence type="ECO:0000256" key="1">
    <source>
        <dbReference type="SAM" id="Coils"/>
    </source>
</evidence>
<evidence type="ECO:0000256" key="2">
    <source>
        <dbReference type="SAM" id="MobiDB-lite"/>
    </source>
</evidence>
<dbReference type="Proteomes" id="UP000226429">
    <property type="component" value="Unassembled WGS sequence"/>
</dbReference>
<sequence length="504" mass="58743">MLNSLLQGIEQRLAKKPFTWMSWWRGKKWISVFLISPTLSEKYPLWKRDEASLSSLRLFDLEPQALHTELQRYWKRPFWQRWWLSLFTSINNKRKAYAYYQRCLAFAEVQKKHGYTGSIVKSSGQERAIFLELVTWFNQDVKQCEKILEQHAGDLNWLQSRFTLILSQYKQKTEQRLLKCMEKKLRKVPTMRSQNRIRNRIKKGSQELGKLMRDYLLLGSFPPDQVSAHNEGATASSVAYEATEDSIVSDSQELVYVGPAVATRNTLRMYSTKKAHLGDMDSVGDWVRLQRQTIDSLLAAKTPEAYAEIKTLLEQSLSSIEGLIKPQIDCYQQLLNNAKQGISDYEVAIEYSEFLQCRLIKFFQGKPLRLLFHPDKSGGNKALSQIKTELFKEFKRLSDTSLEAISRGLRTLKKCIPKWRLEHQAMEDKMQRDREAFRVYFKKAMKESEESTARLNAELAEMGKQIECLNNLVQKNITGHHSSEETRPQDQERPGSSTRSFARR</sequence>
<evidence type="ECO:0000313" key="4">
    <source>
        <dbReference type="Proteomes" id="UP000226429"/>
    </source>
</evidence>
<feature type="coiled-coil region" evidence="1">
    <location>
        <begin position="445"/>
        <end position="472"/>
    </location>
</feature>
<feature type="compositionally biased region" description="Basic and acidic residues" evidence="2">
    <location>
        <begin position="481"/>
        <end position="493"/>
    </location>
</feature>
<organism evidence="3 4">
    <name type="scientific">Candidatus Aquirickettsiella gammari</name>
    <dbReference type="NCBI Taxonomy" id="2016198"/>
    <lineage>
        <taxon>Bacteria</taxon>
        <taxon>Pseudomonadati</taxon>
        <taxon>Pseudomonadota</taxon>
        <taxon>Gammaproteobacteria</taxon>
        <taxon>Legionellales</taxon>
        <taxon>Coxiellaceae</taxon>
        <taxon>Candidatus Aquirickettsiella</taxon>
    </lineage>
</organism>